<keyword evidence="2" id="KW-0732">Signal</keyword>
<feature type="chain" id="PRO_5023146930" evidence="2">
    <location>
        <begin position="19"/>
        <end position="339"/>
    </location>
</feature>
<dbReference type="AlphaFoldDB" id="A0A5C5VVA8"/>
<name>A0A5C5VVA8_9BACT</name>
<feature type="region of interest" description="Disordered" evidence="1">
    <location>
        <begin position="45"/>
        <end position="65"/>
    </location>
</feature>
<protein>
    <submittedName>
        <fullName evidence="3">Uncharacterized protein</fullName>
    </submittedName>
</protein>
<organism evidence="3 4">
    <name type="scientific">Botrimarina hoheduenensis</name>
    <dbReference type="NCBI Taxonomy" id="2528000"/>
    <lineage>
        <taxon>Bacteria</taxon>
        <taxon>Pseudomonadati</taxon>
        <taxon>Planctomycetota</taxon>
        <taxon>Planctomycetia</taxon>
        <taxon>Pirellulales</taxon>
        <taxon>Lacipirellulaceae</taxon>
        <taxon>Botrimarina</taxon>
    </lineage>
</organism>
<dbReference type="RefSeq" id="WP_197525038.1">
    <property type="nucleotide sequence ID" value="NZ_SJPH01000007.1"/>
</dbReference>
<gene>
    <name evidence="3" type="ORF">Pla111_28230</name>
</gene>
<evidence type="ECO:0000313" key="3">
    <source>
        <dbReference type="EMBL" id="TWT42518.1"/>
    </source>
</evidence>
<feature type="region of interest" description="Disordered" evidence="1">
    <location>
        <begin position="91"/>
        <end position="146"/>
    </location>
</feature>
<comment type="caution">
    <text evidence="3">The sequence shown here is derived from an EMBL/GenBank/DDBJ whole genome shotgun (WGS) entry which is preliminary data.</text>
</comment>
<evidence type="ECO:0000256" key="1">
    <source>
        <dbReference type="SAM" id="MobiDB-lite"/>
    </source>
</evidence>
<feature type="signal peptide" evidence="2">
    <location>
        <begin position="1"/>
        <end position="18"/>
    </location>
</feature>
<accession>A0A5C5VVA8</accession>
<feature type="compositionally biased region" description="Low complexity" evidence="1">
    <location>
        <begin position="121"/>
        <end position="139"/>
    </location>
</feature>
<evidence type="ECO:0000256" key="2">
    <source>
        <dbReference type="SAM" id="SignalP"/>
    </source>
</evidence>
<feature type="compositionally biased region" description="Polar residues" evidence="1">
    <location>
        <begin position="91"/>
        <end position="100"/>
    </location>
</feature>
<dbReference type="PROSITE" id="PS51257">
    <property type="entry name" value="PROKAR_LIPOPROTEIN"/>
    <property type="match status" value="1"/>
</dbReference>
<reference evidence="3 4" key="1">
    <citation type="submission" date="2019-02" db="EMBL/GenBank/DDBJ databases">
        <title>Deep-cultivation of Planctomycetes and their phenomic and genomic characterization uncovers novel biology.</title>
        <authorList>
            <person name="Wiegand S."/>
            <person name="Jogler M."/>
            <person name="Boedeker C."/>
            <person name="Pinto D."/>
            <person name="Vollmers J."/>
            <person name="Rivas-Marin E."/>
            <person name="Kohn T."/>
            <person name="Peeters S.H."/>
            <person name="Heuer A."/>
            <person name="Rast P."/>
            <person name="Oberbeckmann S."/>
            <person name="Bunk B."/>
            <person name="Jeske O."/>
            <person name="Meyerdierks A."/>
            <person name="Storesund J.E."/>
            <person name="Kallscheuer N."/>
            <person name="Luecker S."/>
            <person name="Lage O.M."/>
            <person name="Pohl T."/>
            <person name="Merkel B.J."/>
            <person name="Hornburger P."/>
            <person name="Mueller R.-W."/>
            <person name="Bruemmer F."/>
            <person name="Labrenz M."/>
            <person name="Spormann A.M."/>
            <person name="Op Den Camp H."/>
            <person name="Overmann J."/>
            <person name="Amann R."/>
            <person name="Jetten M.S.M."/>
            <person name="Mascher T."/>
            <person name="Medema M.H."/>
            <person name="Devos D.P."/>
            <person name="Kaster A.-K."/>
            <person name="Ovreas L."/>
            <person name="Rohde M."/>
            <person name="Galperin M.Y."/>
            <person name="Jogler C."/>
        </authorList>
    </citation>
    <scope>NUCLEOTIDE SEQUENCE [LARGE SCALE GENOMIC DNA]</scope>
    <source>
        <strain evidence="3 4">Pla111</strain>
    </source>
</reference>
<sequence precursor="true">MRLAMNSTLLVNRFVALAAVVLLSTGCQSSGSRWARLNPWSGKADTALAESDPKLPTSVGSPQVQGLAAPATAVASTTTSGSEAPAFVASTPATQATPSLNRPAAAPYRSPATPGMPSAPPTQVAATTAPASKPATGGPYDPNAYPANDPIAAVAANLRQTATTDQQGAAATGDRYANVAAPTFELPDFGAVDTINSTTQAVGDRYASATTAAQQTTDNLKSQVAGLPAKAEQAIAQPAAALAARAQQALPTLPAAPTVALPTAAPTGYPVATAAVAPAGGTLAAANSRVTLASSPGEYRPAGTGSYLGAVNVASRTTEATTPATGTGSAYPTTTPRYR</sequence>
<feature type="region of interest" description="Disordered" evidence="1">
    <location>
        <begin position="317"/>
        <end position="339"/>
    </location>
</feature>
<proteinExistence type="predicted"/>
<dbReference type="Proteomes" id="UP000318995">
    <property type="component" value="Unassembled WGS sequence"/>
</dbReference>
<evidence type="ECO:0000313" key="4">
    <source>
        <dbReference type="Proteomes" id="UP000318995"/>
    </source>
</evidence>
<dbReference type="EMBL" id="SJPH01000007">
    <property type="protein sequence ID" value="TWT42518.1"/>
    <property type="molecule type" value="Genomic_DNA"/>
</dbReference>
<keyword evidence="4" id="KW-1185">Reference proteome</keyword>